<dbReference type="GO" id="GO:0006364">
    <property type="term" value="P:rRNA processing"/>
    <property type="evidence" value="ECO:0007669"/>
    <property type="project" value="UniProtKB-UniRule"/>
</dbReference>
<dbReference type="STRING" id="696281.Desru_1802"/>
<evidence type="ECO:0000256" key="1">
    <source>
        <dbReference type="ARBA" id="ARBA00022490"/>
    </source>
</evidence>
<comment type="domain">
    <text evidence="5">The PRC barrel domain binds ribosomal protein uS19.</text>
</comment>
<dbReference type="Gene3D" id="2.40.30.60">
    <property type="entry name" value="RimM"/>
    <property type="match status" value="1"/>
</dbReference>
<evidence type="ECO:0000313" key="9">
    <source>
        <dbReference type="Proteomes" id="UP000009234"/>
    </source>
</evidence>
<dbReference type="GO" id="GO:0005840">
    <property type="term" value="C:ribosome"/>
    <property type="evidence" value="ECO:0007669"/>
    <property type="project" value="InterPro"/>
</dbReference>
<feature type="domain" description="Ribosome maturation factor RimM PRC barrel" evidence="7">
    <location>
        <begin position="101"/>
        <end position="167"/>
    </location>
</feature>
<dbReference type="RefSeq" id="WP_013841829.1">
    <property type="nucleotide sequence ID" value="NC_015589.1"/>
</dbReference>
<dbReference type="PANTHER" id="PTHR33692:SF1">
    <property type="entry name" value="RIBOSOME MATURATION FACTOR RIMM"/>
    <property type="match status" value="1"/>
</dbReference>
<evidence type="ECO:0000313" key="8">
    <source>
        <dbReference type="EMBL" id="AEG60065.1"/>
    </source>
</evidence>
<dbReference type="InterPro" id="IPR036976">
    <property type="entry name" value="RimM_N_sf"/>
</dbReference>
<comment type="subunit">
    <text evidence="5">Binds ribosomal protein uS19.</text>
</comment>
<comment type="subcellular location">
    <subcellularLocation>
        <location evidence="5">Cytoplasm</location>
    </subcellularLocation>
</comment>
<dbReference type="GO" id="GO:0005737">
    <property type="term" value="C:cytoplasm"/>
    <property type="evidence" value="ECO:0007669"/>
    <property type="project" value="UniProtKB-SubCell"/>
</dbReference>
<dbReference type="SUPFAM" id="SSF50346">
    <property type="entry name" value="PRC-barrel domain"/>
    <property type="match status" value="1"/>
</dbReference>
<dbReference type="PANTHER" id="PTHR33692">
    <property type="entry name" value="RIBOSOME MATURATION FACTOR RIMM"/>
    <property type="match status" value="1"/>
</dbReference>
<name>F6DTK3_DESRL</name>
<dbReference type="EMBL" id="CP002780">
    <property type="protein sequence ID" value="AEG60065.1"/>
    <property type="molecule type" value="Genomic_DNA"/>
</dbReference>
<evidence type="ECO:0000259" key="6">
    <source>
        <dbReference type="Pfam" id="PF01782"/>
    </source>
</evidence>
<dbReference type="Proteomes" id="UP000009234">
    <property type="component" value="Chromosome"/>
</dbReference>
<proteinExistence type="inferred from homology"/>
<reference evidence="8 9" key="2">
    <citation type="journal article" date="2012" name="Stand. Genomic Sci.">
        <title>Complete genome sequence of the sulfate-reducing firmicute Desulfotomaculum ruminis type strain (DL(T)).</title>
        <authorList>
            <person name="Spring S."/>
            <person name="Visser M."/>
            <person name="Lu M."/>
            <person name="Copeland A."/>
            <person name="Lapidus A."/>
            <person name="Lucas S."/>
            <person name="Cheng J.F."/>
            <person name="Han C."/>
            <person name="Tapia R."/>
            <person name="Goodwin L.A."/>
            <person name="Pitluck S."/>
            <person name="Ivanova N."/>
            <person name="Land M."/>
            <person name="Hauser L."/>
            <person name="Larimer F."/>
            <person name="Rohde M."/>
            <person name="Goker M."/>
            <person name="Detter J.C."/>
            <person name="Kyrpides N.C."/>
            <person name="Woyke T."/>
            <person name="Schaap P.J."/>
            <person name="Plugge C.M."/>
            <person name="Muyzer G."/>
            <person name="Kuever J."/>
            <person name="Pereira I.A."/>
            <person name="Parshina S.N."/>
            <person name="Bernier-Latmani R."/>
            <person name="Stams A.J."/>
            <person name="Klenk H.P."/>
        </authorList>
    </citation>
    <scope>NUCLEOTIDE SEQUENCE [LARGE SCALE GENOMIC DNA]</scope>
    <source>
        <strain evidence="9">ATCC 23193 / DSM 2154 / NCIB 8452 / DL</strain>
    </source>
</reference>
<sequence>MTEQYITVGEIVNTQGIRGEVRVLPTTDYPERFQSTTKILVLLRDQRLEYTIEKVWPHKQFIIVKFAEIPDLNAAEKMKGALLQITRKELVALPKDNYYIFDLVGLKVYEEGRELGELVQVLKTGANDVYVIKPPEGKDLLLPALKSVVKEIDLERGKMEVKLPDGLI</sequence>
<keyword evidence="3 5" id="KW-0698">rRNA processing</keyword>
<comment type="function">
    <text evidence="5">An accessory protein needed during the final step in the assembly of 30S ribosomal subunit, possibly for assembly of the head region. Essential for efficient processing of 16S rRNA. May be needed both before and after RbfA during the maturation of 16S rRNA. It has affinity for free ribosomal 30S subunits but not for 70S ribosomes.</text>
</comment>
<dbReference type="HOGENOM" id="CLU_077636_3_2_9"/>
<dbReference type="GO" id="GO:0043022">
    <property type="term" value="F:ribosome binding"/>
    <property type="evidence" value="ECO:0007669"/>
    <property type="project" value="InterPro"/>
</dbReference>
<dbReference type="NCBIfam" id="TIGR02273">
    <property type="entry name" value="16S_RimM"/>
    <property type="match status" value="1"/>
</dbReference>
<dbReference type="Pfam" id="PF01782">
    <property type="entry name" value="RimM"/>
    <property type="match status" value="1"/>
</dbReference>
<comment type="similarity">
    <text evidence="5">Belongs to the RimM family.</text>
</comment>
<dbReference type="SUPFAM" id="SSF50447">
    <property type="entry name" value="Translation proteins"/>
    <property type="match status" value="1"/>
</dbReference>
<dbReference type="InterPro" id="IPR056792">
    <property type="entry name" value="PRC_RimM"/>
</dbReference>
<evidence type="ECO:0000256" key="5">
    <source>
        <dbReference type="HAMAP-Rule" id="MF_00014"/>
    </source>
</evidence>
<gene>
    <name evidence="5" type="primary">rimM</name>
    <name evidence="8" type="ordered locus">Desru_1802</name>
</gene>
<evidence type="ECO:0000256" key="4">
    <source>
        <dbReference type="ARBA" id="ARBA00023186"/>
    </source>
</evidence>
<dbReference type="OrthoDB" id="9810331at2"/>
<keyword evidence="9" id="KW-1185">Reference proteome</keyword>
<dbReference type="KEGG" id="dru:Desru_1802"/>
<keyword evidence="1 5" id="KW-0963">Cytoplasm</keyword>
<dbReference type="InterPro" id="IPR002676">
    <property type="entry name" value="RimM_N"/>
</dbReference>
<evidence type="ECO:0000259" key="7">
    <source>
        <dbReference type="Pfam" id="PF24986"/>
    </source>
</evidence>
<dbReference type="HAMAP" id="MF_00014">
    <property type="entry name" value="Ribosome_mat_RimM"/>
    <property type="match status" value="1"/>
</dbReference>
<reference evidence="9" key="1">
    <citation type="submission" date="2011-05" db="EMBL/GenBank/DDBJ databases">
        <title>Complete sequence of Desulfotomaculum ruminis DSM 2154.</title>
        <authorList>
            <person name="Lucas S."/>
            <person name="Copeland A."/>
            <person name="Lapidus A."/>
            <person name="Cheng J.-F."/>
            <person name="Goodwin L."/>
            <person name="Pitluck S."/>
            <person name="Lu M."/>
            <person name="Detter J.C."/>
            <person name="Han C."/>
            <person name="Tapia R."/>
            <person name="Land M."/>
            <person name="Hauser L."/>
            <person name="Kyrpides N."/>
            <person name="Ivanova N."/>
            <person name="Mikhailova N."/>
            <person name="Pagani I."/>
            <person name="Stams A.J.M."/>
            <person name="Plugge C.M."/>
            <person name="Muyzer G."/>
            <person name="Kuever J."/>
            <person name="Parshina S.N."/>
            <person name="Ivanova A.E."/>
            <person name="Nazina T.N."/>
            <person name="Brambilla E."/>
            <person name="Spring S."/>
            <person name="Klenk H.-P."/>
            <person name="Woyke T."/>
        </authorList>
    </citation>
    <scope>NUCLEOTIDE SEQUENCE [LARGE SCALE GENOMIC DNA]</scope>
    <source>
        <strain evidence="9">ATCC 23193 / DSM 2154 / NCIB 8452 / DL</strain>
    </source>
</reference>
<dbReference type="InterPro" id="IPR011961">
    <property type="entry name" value="RimM"/>
</dbReference>
<organism evidence="8 9">
    <name type="scientific">Desulforamulus ruminis (strain ATCC 23193 / DSM 2154 / NCIMB 8452 / DL)</name>
    <name type="common">Desulfotomaculum ruminis</name>
    <dbReference type="NCBI Taxonomy" id="696281"/>
    <lineage>
        <taxon>Bacteria</taxon>
        <taxon>Bacillati</taxon>
        <taxon>Bacillota</taxon>
        <taxon>Clostridia</taxon>
        <taxon>Eubacteriales</taxon>
        <taxon>Peptococcaceae</taxon>
        <taxon>Desulforamulus</taxon>
    </lineage>
</organism>
<dbReference type="InterPro" id="IPR009000">
    <property type="entry name" value="Transl_B-barrel_sf"/>
</dbReference>
<dbReference type="InterPro" id="IPR011033">
    <property type="entry name" value="PRC_barrel-like_sf"/>
</dbReference>
<evidence type="ECO:0000256" key="3">
    <source>
        <dbReference type="ARBA" id="ARBA00022552"/>
    </source>
</evidence>
<dbReference type="GO" id="GO:0042274">
    <property type="term" value="P:ribosomal small subunit biogenesis"/>
    <property type="evidence" value="ECO:0007669"/>
    <property type="project" value="UniProtKB-UniRule"/>
</dbReference>
<protein>
    <recommendedName>
        <fullName evidence="5">Ribosome maturation factor RimM</fullName>
    </recommendedName>
</protein>
<keyword evidence="2 5" id="KW-0690">Ribosome biogenesis</keyword>
<dbReference type="Gene3D" id="2.30.30.240">
    <property type="entry name" value="PRC-barrel domain"/>
    <property type="match status" value="1"/>
</dbReference>
<evidence type="ECO:0000256" key="2">
    <source>
        <dbReference type="ARBA" id="ARBA00022517"/>
    </source>
</evidence>
<keyword evidence="4 5" id="KW-0143">Chaperone</keyword>
<dbReference type="AlphaFoldDB" id="F6DTK3"/>
<dbReference type="Pfam" id="PF24986">
    <property type="entry name" value="PRC_RimM"/>
    <property type="match status" value="1"/>
</dbReference>
<accession>F6DTK3</accession>
<dbReference type="eggNOG" id="COG0806">
    <property type="taxonomic scope" value="Bacteria"/>
</dbReference>
<feature type="domain" description="RimM N-terminal" evidence="6">
    <location>
        <begin position="7"/>
        <end position="88"/>
    </location>
</feature>